<keyword evidence="1" id="KW-0472">Membrane</keyword>
<evidence type="ECO:0000256" key="1">
    <source>
        <dbReference type="SAM" id="Phobius"/>
    </source>
</evidence>
<keyword evidence="1" id="KW-0812">Transmembrane</keyword>
<organism evidence="2 3">
    <name type="scientific">Mycena metata</name>
    <dbReference type="NCBI Taxonomy" id="1033252"/>
    <lineage>
        <taxon>Eukaryota</taxon>
        <taxon>Fungi</taxon>
        <taxon>Dikarya</taxon>
        <taxon>Basidiomycota</taxon>
        <taxon>Agaricomycotina</taxon>
        <taxon>Agaricomycetes</taxon>
        <taxon>Agaricomycetidae</taxon>
        <taxon>Agaricales</taxon>
        <taxon>Marasmiineae</taxon>
        <taxon>Mycenaceae</taxon>
        <taxon>Mycena</taxon>
    </lineage>
</organism>
<accession>A0AAD7NCY7</accession>
<feature type="transmembrane region" description="Helical" evidence="1">
    <location>
        <begin position="93"/>
        <end position="114"/>
    </location>
</feature>
<protein>
    <recommendedName>
        <fullName evidence="4">Transmembrane protein</fullName>
    </recommendedName>
</protein>
<reference evidence="2" key="1">
    <citation type="submission" date="2023-03" db="EMBL/GenBank/DDBJ databases">
        <title>Massive genome expansion in bonnet fungi (Mycena s.s.) driven by repeated elements and novel gene families across ecological guilds.</title>
        <authorList>
            <consortium name="Lawrence Berkeley National Laboratory"/>
            <person name="Harder C.B."/>
            <person name="Miyauchi S."/>
            <person name="Viragh M."/>
            <person name="Kuo A."/>
            <person name="Thoen E."/>
            <person name="Andreopoulos B."/>
            <person name="Lu D."/>
            <person name="Skrede I."/>
            <person name="Drula E."/>
            <person name="Henrissat B."/>
            <person name="Morin E."/>
            <person name="Kohler A."/>
            <person name="Barry K."/>
            <person name="LaButti K."/>
            <person name="Morin E."/>
            <person name="Salamov A."/>
            <person name="Lipzen A."/>
            <person name="Mereny Z."/>
            <person name="Hegedus B."/>
            <person name="Baldrian P."/>
            <person name="Stursova M."/>
            <person name="Weitz H."/>
            <person name="Taylor A."/>
            <person name="Grigoriev I.V."/>
            <person name="Nagy L.G."/>
            <person name="Martin F."/>
            <person name="Kauserud H."/>
        </authorList>
    </citation>
    <scope>NUCLEOTIDE SEQUENCE</scope>
    <source>
        <strain evidence="2">CBHHK182m</strain>
    </source>
</reference>
<dbReference type="AlphaFoldDB" id="A0AAD7NCY7"/>
<name>A0AAD7NCY7_9AGAR</name>
<dbReference type="EMBL" id="JARKIB010000046">
    <property type="protein sequence ID" value="KAJ7756648.1"/>
    <property type="molecule type" value="Genomic_DNA"/>
</dbReference>
<evidence type="ECO:0008006" key="4">
    <source>
        <dbReference type="Google" id="ProtNLM"/>
    </source>
</evidence>
<evidence type="ECO:0000313" key="2">
    <source>
        <dbReference type="EMBL" id="KAJ7756648.1"/>
    </source>
</evidence>
<gene>
    <name evidence="2" type="ORF">B0H16DRAFT_1721708</name>
</gene>
<feature type="transmembrane region" description="Helical" evidence="1">
    <location>
        <begin position="161"/>
        <end position="183"/>
    </location>
</feature>
<comment type="caution">
    <text evidence="2">The sequence shown here is derived from an EMBL/GenBank/DDBJ whole genome shotgun (WGS) entry which is preliminary data.</text>
</comment>
<evidence type="ECO:0000313" key="3">
    <source>
        <dbReference type="Proteomes" id="UP001215598"/>
    </source>
</evidence>
<proteinExistence type="predicted"/>
<keyword evidence="3" id="KW-1185">Reference proteome</keyword>
<feature type="transmembrane region" description="Helical" evidence="1">
    <location>
        <begin position="518"/>
        <end position="537"/>
    </location>
</feature>
<sequence>MRLKSIVSTVDSQEDTSWTSAGIPLLADRQSDDLVSLKKNRAQGPWILSFNAVSALCVILHLIIVVLHIALLVVGVQRLEYLVVFPLERQSVISSRISGISTAFAALYSSILVLTSQTLAMRRNFLIKQTITATHDNITAWSGLGAAVCGVWNQRSIPASVFGTLSVFLYLLKISIFHISTLLSLQTFNFSLPTDVRTQGVPESYNSTELESYIPSLLGTMPDKMDNSNKLGLLNGTLYEVLNGSYTAPDTTVAAVGFNMTCQYLSRPNSTWDATNMRWDISFPPPFPSISLAPLPFLYTENDTAQNFVTLMTAGLEILDSNSMTPDPVILDPPMTFPSFGESVTEVQFLRCSQTLMSQRATVNTQTGRATLLERDILKQRPSRTWSQYQDPIPAGLNASAILNMWPQWLAAGYTVNYGLSTNASDLLSLQFPSMFLTDYLNLWPALGQQRPTRLSLNSLKDALSAIVGHATPGFKVYSPDNKIITSAGSSSPVVLLGGNATVYQYIPTARLHLSIEATSAGLVAAICLTVLSLSFCRDQNRSQTMSFAGSGFLQAIWLFRSHPDLETAIPNVENPTENNLRTAGMVPVKLFDPSQTNKY</sequence>
<dbReference type="Proteomes" id="UP001215598">
    <property type="component" value="Unassembled WGS sequence"/>
</dbReference>
<feature type="transmembrane region" description="Helical" evidence="1">
    <location>
        <begin position="46"/>
        <end position="73"/>
    </location>
</feature>
<keyword evidence="1" id="KW-1133">Transmembrane helix</keyword>